<accession>A0A059F4W0</accession>
<evidence type="ECO:0000313" key="2">
    <source>
        <dbReference type="Proteomes" id="UP000030655"/>
    </source>
</evidence>
<dbReference type="AlphaFoldDB" id="A0A059F4W0"/>
<reference evidence="1 2" key="2">
    <citation type="submission" date="2014-03" db="EMBL/GenBank/DDBJ databases">
        <title>The Genome Sequence of Anncaliia algerae insect isolate PRA339.</title>
        <authorList>
            <consortium name="The Broad Institute Genome Sequencing Platform"/>
            <consortium name="The Broad Institute Genome Sequencing Center for Infectious Disease"/>
            <person name="Cuomo C."/>
            <person name="Becnel J."/>
            <person name="Sanscrainte N."/>
            <person name="Walker B."/>
            <person name="Young S.K."/>
            <person name="Zeng Q."/>
            <person name="Gargeya S."/>
            <person name="Fitzgerald M."/>
            <person name="Haas B."/>
            <person name="Abouelleil A."/>
            <person name="Alvarado L."/>
            <person name="Arachchi H.M."/>
            <person name="Berlin A.M."/>
            <person name="Chapman S.B."/>
            <person name="Dewar J."/>
            <person name="Goldberg J."/>
            <person name="Griggs A."/>
            <person name="Gujja S."/>
            <person name="Hansen M."/>
            <person name="Howarth C."/>
            <person name="Imamovic A."/>
            <person name="Larimer J."/>
            <person name="McCowan C."/>
            <person name="Murphy C."/>
            <person name="Neiman D."/>
            <person name="Pearson M."/>
            <person name="Priest M."/>
            <person name="Roberts A."/>
            <person name="Saif S."/>
            <person name="Shea T."/>
            <person name="Sisk P."/>
            <person name="Sykes S."/>
            <person name="Wortman J."/>
            <person name="Nusbaum C."/>
            <person name="Birren B."/>
        </authorList>
    </citation>
    <scope>NUCLEOTIDE SEQUENCE [LARGE SCALE GENOMIC DNA]</scope>
    <source>
        <strain evidence="1 2">PRA339</strain>
    </source>
</reference>
<dbReference type="HOGENOM" id="CLU_092839_0_0_1"/>
<dbReference type="VEuPathDB" id="MicrosporidiaDB:H312_00392"/>
<reference evidence="2" key="1">
    <citation type="submission" date="2013-02" db="EMBL/GenBank/DDBJ databases">
        <authorList>
            <consortium name="The Broad Institute Genome Sequencing Platform"/>
            <person name="Cuomo C."/>
            <person name="Becnel J."/>
            <person name="Sanscrainte N."/>
            <person name="Walker B."/>
            <person name="Young S.K."/>
            <person name="Zeng Q."/>
            <person name="Gargeya S."/>
            <person name="Fitzgerald M."/>
            <person name="Haas B."/>
            <person name="Abouelleil A."/>
            <person name="Alvarado L."/>
            <person name="Arachchi H.M."/>
            <person name="Berlin A.M."/>
            <person name="Chapman S.B."/>
            <person name="Dewar J."/>
            <person name="Goldberg J."/>
            <person name="Griggs A."/>
            <person name="Gujja S."/>
            <person name="Hansen M."/>
            <person name="Howarth C."/>
            <person name="Imamovic A."/>
            <person name="Larimer J."/>
            <person name="McCowan C."/>
            <person name="Murphy C."/>
            <person name="Neiman D."/>
            <person name="Pearson M."/>
            <person name="Priest M."/>
            <person name="Roberts A."/>
            <person name="Saif S."/>
            <person name="Shea T."/>
            <person name="Sisk P."/>
            <person name="Sykes S."/>
            <person name="Wortman J."/>
            <person name="Nusbaum C."/>
            <person name="Birren B."/>
        </authorList>
    </citation>
    <scope>NUCLEOTIDE SEQUENCE [LARGE SCALE GENOMIC DNA]</scope>
    <source>
        <strain evidence="2">PRA339</strain>
    </source>
</reference>
<name>A0A059F4W0_9MICR</name>
<dbReference type="Proteomes" id="UP000030655">
    <property type="component" value="Unassembled WGS sequence"/>
</dbReference>
<evidence type="ECO:0000313" key="1">
    <source>
        <dbReference type="EMBL" id="KCZ82117.1"/>
    </source>
</evidence>
<proteinExistence type="predicted"/>
<sequence length="262" mass="30654">MQILESTNFKSLKELWEVLEQKKHGCKTEEEKHNILVLFKFICLYLTKKCSSKLSSAENAPIARFGVYSDDRDLRGNYSDYEIECSVQYDSESNFNSEQISYLKDFTCLGMGTLDWVSDLKKFALINGMKDDLKNLFKRYNPNNSIKLNESKDFSSKLYFDQDATKIKENMPDKKVKESKKYYSYKFFDVDICQGYNESTDLFDMDEVRENLKQCVSSTALLNEKSLTKDIESDYTYEKCNSITLKKKILQNMKKKVLATQH</sequence>
<dbReference type="EMBL" id="KK365132">
    <property type="protein sequence ID" value="KCZ82117.1"/>
    <property type="molecule type" value="Genomic_DNA"/>
</dbReference>
<organism evidence="1 2">
    <name type="scientific">Anncaliia algerae PRA339</name>
    <dbReference type="NCBI Taxonomy" id="1288291"/>
    <lineage>
        <taxon>Eukaryota</taxon>
        <taxon>Fungi</taxon>
        <taxon>Fungi incertae sedis</taxon>
        <taxon>Microsporidia</taxon>
        <taxon>Tubulinosematoidea</taxon>
        <taxon>Tubulinosematidae</taxon>
        <taxon>Anncaliia</taxon>
    </lineage>
</organism>
<dbReference type="OrthoDB" id="10324878at2759"/>
<gene>
    <name evidence="1" type="ORF">H312_00392</name>
</gene>
<protein>
    <submittedName>
        <fullName evidence="1">Uncharacterized protein</fullName>
    </submittedName>
</protein>
<keyword evidence="2" id="KW-1185">Reference proteome</keyword>